<keyword evidence="2" id="KW-1185">Reference proteome</keyword>
<dbReference type="Proteomes" id="UP001557485">
    <property type="component" value="Unassembled WGS sequence"/>
</dbReference>
<dbReference type="EMBL" id="JBFRYA010000013">
    <property type="protein sequence ID" value="MEX1670064.1"/>
    <property type="molecule type" value="Genomic_DNA"/>
</dbReference>
<dbReference type="RefSeq" id="WP_368382431.1">
    <property type="nucleotide sequence ID" value="NZ_JBFRYA010000013.1"/>
</dbReference>
<accession>A0ABV3U970</accession>
<evidence type="ECO:0000313" key="1">
    <source>
        <dbReference type="EMBL" id="MEX1670064.1"/>
    </source>
</evidence>
<protein>
    <recommendedName>
        <fullName evidence="3">GTPase</fullName>
    </recommendedName>
</protein>
<proteinExistence type="predicted"/>
<name>A0ABV3U970_9GAMM</name>
<comment type="caution">
    <text evidence="1">The sequence shown here is derived from an EMBL/GenBank/DDBJ whole genome shotgun (WGS) entry which is preliminary data.</text>
</comment>
<evidence type="ECO:0000313" key="2">
    <source>
        <dbReference type="Proteomes" id="UP001557485"/>
    </source>
</evidence>
<sequence length="601" mass="67460">MMNSSSKLAVTLPKYNRDTHSQFALNANAVNTWLSSLPLANLGESTRQLFQALSELSHVSCKAKDRYEILEKIRPQVHYVTKGLSQHYLNKPIILPEKTQKIVLLADTLNTQLATAYCQAFQGFESENRLLRPKEAMATCLHRALTEYSCILLRSYQLYRNCHSGFWLNLHRIYHCARVMKLFKIKVTDAAHGNGAVVQAYLRPLMLACSRTHQLPQRHIEDIFKALNAWTGFIELRDDRLESCVFLLNPTEDNQPVYRELAQNAPALGWLGIDTKLILTQGGALSSNPSPARKADAADHLPKTVIDHISIAWNAATSRAAERVPCDEPVLITLGMNATHYFVANQVDFEQFQIDRDQAESRPAPYLNNKKAADSWGDSGGLDTRDVDSNTKEHLDIDFDQQPQHIETISYSLPTNGSSSPAPDTSYQYLRSRILDASGAGYRLEWPESSQIRIRTGELLGVKADDHDGWRIAVVRWLRSDDIHQIGIETIASTATPYSVRLVNSGLAVQDYQRAMLLPGGQLAKNPLLLLSSVTGFAEGQTVELVRPGHAMRVKLDKKIEDSNAFKLFTFQDISRHANKLDVADTDTNNKGDFNQLWEIL</sequence>
<organism evidence="1 2">
    <name type="scientific">Zhongshania guokunii</name>
    <dbReference type="NCBI Taxonomy" id="641783"/>
    <lineage>
        <taxon>Bacteria</taxon>
        <taxon>Pseudomonadati</taxon>
        <taxon>Pseudomonadota</taxon>
        <taxon>Gammaproteobacteria</taxon>
        <taxon>Cellvibrionales</taxon>
        <taxon>Spongiibacteraceae</taxon>
        <taxon>Zhongshania</taxon>
    </lineage>
</organism>
<gene>
    <name evidence="1" type="ORF">AB4876_14175</name>
</gene>
<evidence type="ECO:0008006" key="3">
    <source>
        <dbReference type="Google" id="ProtNLM"/>
    </source>
</evidence>
<reference evidence="1 2" key="1">
    <citation type="journal article" date="2011" name="Int. J. Syst. Evol. Microbiol.">
        <title>Zhongshania antarctica gen. nov., sp. nov. and Zhongshania guokunii sp. nov., gammaproteobacteria respectively isolated from coastal attached (fast) ice and surface seawater of the Antarctic.</title>
        <authorList>
            <person name="Li H.J."/>
            <person name="Zhang X.Y."/>
            <person name="Chen C.X."/>
            <person name="Zhang Y.J."/>
            <person name="Gao Z.M."/>
            <person name="Yu Y."/>
            <person name="Chen X.L."/>
            <person name="Chen B."/>
            <person name="Zhang Y.Z."/>
        </authorList>
    </citation>
    <scope>NUCLEOTIDE SEQUENCE [LARGE SCALE GENOMIC DNA]</scope>
    <source>
        <strain evidence="1 2">ZS6-22T</strain>
    </source>
</reference>